<feature type="compositionally biased region" description="Basic and acidic residues" evidence="1">
    <location>
        <begin position="135"/>
        <end position="150"/>
    </location>
</feature>
<feature type="compositionally biased region" description="Polar residues" evidence="1">
    <location>
        <begin position="228"/>
        <end position="239"/>
    </location>
</feature>
<gene>
    <name evidence="2" type="ORF">BAUCODRAFT_383820</name>
</gene>
<name>M2N4I1_BAUPA</name>
<dbReference type="OrthoDB" id="185373at2759"/>
<evidence type="ECO:0000313" key="2">
    <source>
        <dbReference type="EMBL" id="EMC98893.1"/>
    </source>
</evidence>
<sequence>MYAGKSRPVPSEAALKVLYQLAYVSSGTAVGVAALCAEERRRKTQIVQKIADNARRLRQHPRHHQNATMVARSVETGLADSGATDWLPTLLAEDTKVKDRVRRAWPSPSHGNIAIRGPTLPSVVEHSYQRTQGSHHPEQHPGSRKTERHSMPSQEASQPALHVSSRSTGVKPPSYPRDTAFAPHLPSKEANAGTRSSHKYYDSLRRTREAITGRKKGYDDGHVGFLQTPFNGTQASTENPGEPMNARSQTIVQYIPSDVKDSCSSTAQNKAVVSPIKPSGLDDCQKLLARADVKRAINLLTSSTGACGDSTEVALLITQCLDAALQLKLLPECTLLLRLARHKVHARDYRSRLSYFLQLCDSASSYGFVRELITRDLDVEQLGTACIEIVAYACTKADPADSKCRAMALRALRRVPVNMRGRIMHSGQPIVLLALWEATHDVDAVRKALSDMQRSRSIRRQEGVSRHLVHTALSIYISASAFDSAFEILKAMGENLAKKDRLAILSVALLFAKRRDWDRLKQLLSVTQSSKDWTTDNEACRRFNNVVHLFARQHTSVEAWKFVTDAVERLGLVPNQATTGIMLESFVSKKATNLIPKWLRYMRVLGWEVELTARVAARLLTRFYLDFRPSHILVMWFCRNLAHFAPSLSGPELFDLVQEAVGYDLRKLVGSKATWRRSNAKTRLGHVLQSDKPVVPSPGWTWNQRMYTEHPSHMQHLVGCQTSSSPLSMMHSKHASKETAGSQTIYASPPSVQHGETPCNVRVSPPQGRTANLERSAQDFDMLEGDNHAESLAFEDLRPIYKHATDDQRPQDDDDHDEHTDLTAARILELGKDRRGKTEKAMIMALSLRQHDRVVEIYRNTLDAVGLPLSPLTLEIAVESSLRHCRSDAIEARIIVRDAEAAGMNVTCAIGPLLLHRMRRERFFSVDASRGLRKDVVAYYRMNEQEGRPVNHYIGVSAAHVLLRNKHPRQALELLTAIYYSEAAGEKPLDIVAMTVFLDVYNALAHLSGIFWTVKTVLMRNMRIDEAFVKGLRAVARRVRLNRIAPGEVDGRSSSASPVISRWIRLCRERRTQQLHEAKVFGNKLVKCLAKCANEKPALGAEARAETEEEMVGPRLPSITPYGASAVARPVSADTINRQLAHSERLIASAMRLRKRRTPPTRIVTAAQRKMQRQWLVRYRAFLRHDLKLSGGNTAVHRYCLADDPETSLATKQRRRTRRHQQVSRAEAVALLDGDHKMQSAAVG</sequence>
<dbReference type="eggNOG" id="ENOG502T1YW">
    <property type="taxonomic scope" value="Eukaryota"/>
</dbReference>
<dbReference type="AlphaFoldDB" id="M2N4I1"/>
<dbReference type="OMA" id="EARTCTE"/>
<accession>M2N4I1</accession>
<dbReference type="EMBL" id="KB445552">
    <property type="protein sequence ID" value="EMC98893.1"/>
    <property type="molecule type" value="Genomic_DNA"/>
</dbReference>
<evidence type="ECO:0000313" key="3">
    <source>
        <dbReference type="Proteomes" id="UP000011761"/>
    </source>
</evidence>
<organism evidence="2 3">
    <name type="scientific">Baudoinia panamericana (strain UAMH 10762)</name>
    <name type="common">Angels' share fungus</name>
    <name type="synonym">Baudoinia compniacensis (strain UAMH 10762)</name>
    <dbReference type="NCBI Taxonomy" id="717646"/>
    <lineage>
        <taxon>Eukaryota</taxon>
        <taxon>Fungi</taxon>
        <taxon>Dikarya</taxon>
        <taxon>Ascomycota</taxon>
        <taxon>Pezizomycotina</taxon>
        <taxon>Dothideomycetes</taxon>
        <taxon>Dothideomycetidae</taxon>
        <taxon>Mycosphaerellales</taxon>
        <taxon>Teratosphaeriaceae</taxon>
        <taxon>Baudoinia</taxon>
    </lineage>
</organism>
<evidence type="ECO:0000256" key="1">
    <source>
        <dbReference type="SAM" id="MobiDB-lite"/>
    </source>
</evidence>
<feature type="compositionally biased region" description="Basic and acidic residues" evidence="1">
    <location>
        <begin position="199"/>
        <end position="222"/>
    </location>
</feature>
<dbReference type="RefSeq" id="XP_007674003.1">
    <property type="nucleotide sequence ID" value="XM_007675813.1"/>
</dbReference>
<dbReference type="Gene3D" id="1.25.40.10">
    <property type="entry name" value="Tetratricopeptide repeat domain"/>
    <property type="match status" value="1"/>
</dbReference>
<protein>
    <submittedName>
        <fullName evidence="2">Uncharacterized protein</fullName>
    </submittedName>
</protein>
<reference evidence="2 3" key="1">
    <citation type="journal article" date="2012" name="PLoS Pathog.">
        <title>Diverse lifestyles and strategies of plant pathogenesis encoded in the genomes of eighteen Dothideomycetes fungi.</title>
        <authorList>
            <person name="Ohm R.A."/>
            <person name="Feau N."/>
            <person name="Henrissat B."/>
            <person name="Schoch C.L."/>
            <person name="Horwitz B.A."/>
            <person name="Barry K.W."/>
            <person name="Condon B.J."/>
            <person name="Copeland A.C."/>
            <person name="Dhillon B."/>
            <person name="Glaser F."/>
            <person name="Hesse C.N."/>
            <person name="Kosti I."/>
            <person name="LaButti K."/>
            <person name="Lindquist E.A."/>
            <person name="Lucas S."/>
            <person name="Salamov A.A."/>
            <person name="Bradshaw R.E."/>
            <person name="Ciuffetti L."/>
            <person name="Hamelin R.C."/>
            <person name="Kema G.H.J."/>
            <person name="Lawrence C."/>
            <person name="Scott J.A."/>
            <person name="Spatafora J.W."/>
            <person name="Turgeon B.G."/>
            <person name="de Wit P.J.G.M."/>
            <person name="Zhong S."/>
            <person name="Goodwin S.B."/>
            <person name="Grigoriev I.V."/>
        </authorList>
    </citation>
    <scope>NUCLEOTIDE SEQUENCE [LARGE SCALE GENOMIC DNA]</scope>
    <source>
        <strain evidence="2 3">UAMH 10762</strain>
    </source>
</reference>
<dbReference type="KEGG" id="bcom:BAUCODRAFT_383820"/>
<keyword evidence="3" id="KW-1185">Reference proteome</keyword>
<feature type="region of interest" description="Disordered" evidence="1">
    <location>
        <begin position="126"/>
        <end position="244"/>
    </location>
</feature>
<dbReference type="Proteomes" id="UP000011761">
    <property type="component" value="Unassembled WGS sequence"/>
</dbReference>
<dbReference type="GeneID" id="19113520"/>
<dbReference type="InterPro" id="IPR011990">
    <property type="entry name" value="TPR-like_helical_dom_sf"/>
</dbReference>
<dbReference type="HOGENOM" id="CLU_265655_0_0_1"/>
<proteinExistence type="predicted"/>